<gene>
    <name evidence="11" type="ORF">EDC27_1745</name>
</gene>
<dbReference type="Gene3D" id="3.40.50.720">
    <property type="entry name" value="NAD(P)-binding Rossmann-like Domain"/>
    <property type="match status" value="1"/>
</dbReference>
<dbReference type="PANTHER" id="PTHR42751">
    <property type="entry name" value="SODIUM/HYDROGEN EXCHANGER FAMILY/TRKA DOMAIN PROTEIN"/>
    <property type="match status" value="1"/>
</dbReference>
<accession>A0A3N1UPS2</accession>
<dbReference type="SUPFAM" id="SSF51735">
    <property type="entry name" value="NAD(P)-binding Rossmann-fold domains"/>
    <property type="match status" value="1"/>
</dbReference>
<evidence type="ECO:0000256" key="8">
    <source>
        <dbReference type="SAM" id="Phobius"/>
    </source>
</evidence>
<comment type="similarity">
    <text evidence="2">Belongs to the monovalent cation:proton antiporter 2 (CPA2) transporter (TC 2.A.37) family.</text>
</comment>
<dbReference type="Pfam" id="PF02080">
    <property type="entry name" value="TrkA_C"/>
    <property type="match status" value="1"/>
</dbReference>
<dbReference type="InterPro" id="IPR006037">
    <property type="entry name" value="RCK_C"/>
</dbReference>
<keyword evidence="4" id="KW-0406">Ion transport</keyword>
<keyword evidence="3" id="KW-0813">Transport</keyword>
<dbReference type="Gene3D" id="1.20.1530.20">
    <property type="match status" value="1"/>
</dbReference>
<dbReference type="InterPro" id="IPR003148">
    <property type="entry name" value="RCK_N"/>
</dbReference>
<feature type="transmembrane region" description="Helical" evidence="8">
    <location>
        <begin position="55"/>
        <end position="74"/>
    </location>
</feature>
<dbReference type="SUPFAM" id="SSF116726">
    <property type="entry name" value="TrkA C-terminal domain-like"/>
    <property type="match status" value="1"/>
</dbReference>
<organism evidence="11 12">
    <name type="scientific">Desulfosoma caldarium</name>
    <dbReference type="NCBI Taxonomy" id="610254"/>
    <lineage>
        <taxon>Bacteria</taxon>
        <taxon>Pseudomonadati</taxon>
        <taxon>Thermodesulfobacteriota</taxon>
        <taxon>Syntrophobacteria</taxon>
        <taxon>Syntrophobacterales</taxon>
        <taxon>Syntrophobacteraceae</taxon>
        <taxon>Desulfosoma</taxon>
    </lineage>
</organism>
<feature type="transmembrane region" description="Helical" evidence="8">
    <location>
        <begin position="145"/>
        <end position="168"/>
    </location>
</feature>
<feature type="transmembrane region" description="Helical" evidence="8">
    <location>
        <begin position="174"/>
        <end position="194"/>
    </location>
</feature>
<keyword evidence="5 8" id="KW-0812">Transmembrane</keyword>
<dbReference type="InterPro" id="IPR038770">
    <property type="entry name" value="Na+/solute_symporter_sf"/>
</dbReference>
<dbReference type="InterPro" id="IPR036721">
    <property type="entry name" value="RCK_C_sf"/>
</dbReference>
<feature type="transmembrane region" description="Helical" evidence="8">
    <location>
        <begin position="83"/>
        <end position="103"/>
    </location>
</feature>
<evidence type="ECO:0000256" key="4">
    <source>
        <dbReference type="ARBA" id="ARBA00022538"/>
    </source>
</evidence>
<keyword evidence="4" id="KW-0633">Potassium transport</keyword>
<dbReference type="PROSITE" id="PS51201">
    <property type="entry name" value="RCK_N"/>
    <property type="match status" value="1"/>
</dbReference>
<feature type="transmembrane region" description="Helical" evidence="8">
    <location>
        <begin position="115"/>
        <end position="133"/>
    </location>
</feature>
<dbReference type="PROSITE" id="PS51202">
    <property type="entry name" value="RCK_C"/>
    <property type="match status" value="1"/>
</dbReference>
<feature type="transmembrane region" description="Helical" evidence="8">
    <location>
        <begin position="268"/>
        <end position="286"/>
    </location>
</feature>
<dbReference type="PANTHER" id="PTHR42751:SF3">
    <property type="entry name" value="SODIUM_GLUTAMATE SYMPORTER"/>
    <property type="match status" value="1"/>
</dbReference>
<feature type="domain" description="RCK C-terminal" evidence="10">
    <location>
        <begin position="575"/>
        <end position="661"/>
    </location>
</feature>
<feature type="transmembrane region" description="Helical" evidence="8">
    <location>
        <begin position="321"/>
        <end position="344"/>
    </location>
</feature>
<evidence type="ECO:0000256" key="2">
    <source>
        <dbReference type="ARBA" id="ARBA00005551"/>
    </source>
</evidence>
<evidence type="ECO:0000256" key="7">
    <source>
        <dbReference type="ARBA" id="ARBA00023136"/>
    </source>
</evidence>
<evidence type="ECO:0000256" key="5">
    <source>
        <dbReference type="ARBA" id="ARBA00022692"/>
    </source>
</evidence>
<name>A0A3N1UPS2_9BACT</name>
<dbReference type="EMBL" id="RJVA01000012">
    <property type="protein sequence ID" value="ROQ92073.1"/>
    <property type="molecule type" value="Genomic_DNA"/>
</dbReference>
<proteinExistence type="inferred from homology"/>
<dbReference type="InterPro" id="IPR036291">
    <property type="entry name" value="NAD(P)-bd_dom_sf"/>
</dbReference>
<dbReference type="GO" id="GO:0016020">
    <property type="term" value="C:membrane"/>
    <property type="evidence" value="ECO:0007669"/>
    <property type="project" value="UniProtKB-SubCell"/>
</dbReference>
<dbReference type="GO" id="GO:0015297">
    <property type="term" value="F:antiporter activity"/>
    <property type="evidence" value="ECO:0007669"/>
    <property type="project" value="InterPro"/>
</dbReference>
<keyword evidence="7 8" id="KW-0472">Membrane</keyword>
<keyword evidence="12" id="KW-1185">Reference proteome</keyword>
<dbReference type="GO" id="GO:0006813">
    <property type="term" value="P:potassium ion transport"/>
    <property type="evidence" value="ECO:0007669"/>
    <property type="project" value="UniProtKB-KW"/>
</dbReference>
<dbReference type="Pfam" id="PF00999">
    <property type="entry name" value="Na_H_Exchanger"/>
    <property type="match status" value="1"/>
</dbReference>
<dbReference type="Pfam" id="PF02254">
    <property type="entry name" value="TrkA_N"/>
    <property type="match status" value="1"/>
</dbReference>
<feature type="transmembrane region" description="Helical" evidence="8">
    <location>
        <begin position="215"/>
        <end position="248"/>
    </location>
</feature>
<keyword evidence="4" id="KW-0630">Potassium</keyword>
<protein>
    <submittedName>
        <fullName evidence="11">Kef-type potassium/proton antiporter (CPA2 family)</fullName>
    </submittedName>
</protein>
<keyword evidence="6 8" id="KW-1133">Transmembrane helix</keyword>
<dbReference type="GO" id="GO:1902600">
    <property type="term" value="P:proton transmembrane transport"/>
    <property type="evidence" value="ECO:0007669"/>
    <property type="project" value="InterPro"/>
</dbReference>
<feature type="transmembrane region" description="Helical" evidence="8">
    <location>
        <begin position="293"/>
        <end position="315"/>
    </location>
</feature>
<evidence type="ECO:0000313" key="11">
    <source>
        <dbReference type="EMBL" id="ROQ92073.1"/>
    </source>
</evidence>
<evidence type="ECO:0000256" key="6">
    <source>
        <dbReference type="ARBA" id="ARBA00022989"/>
    </source>
</evidence>
<evidence type="ECO:0000256" key="1">
    <source>
        <dbReference type="ARBA" id="ARBA00004141"/>
    </source>
</evidence>
<dbReference type="Gene3D" id="3.30.70.1450">
    <property type="entry name" value="Regulator of K+ conductance, C-terminal domain"/>
    <property type="match status" value="1"/>
</dbReference>
<reference evidence="11 12" key="1">
    <citation type="submission" date="2018-11" db="EMBL/GenBank/DDBJ databases">
        <title>Genomic Encyclopedia of Type Strains, Phase IV (KMG-IV): sequencing the most valuable type-strain genomes for metagenomic binning, comparative biology and taxonomic classification.</title>
        <authorList>
            <person name="Goeker M."/>
        </authorList>
    </citation>
    <scope>NUCLEOTIDE SEQUENCE [LARGE SCALE GENOMIC DNA]</scope>
    <source>
        <strain evidence="11 12">DSM 22027</strain>
    </source>
</reference>
<dbReference type="Proteomes" id="UP000276223">
    <property type="component" value="Unassembled WGS sequence"/>
</dbReference>
<feature type="transmembrane region" description="Helical" evidence="8">
    <location>
        <begin position="356"/>
        <end position="379"/>
    </location>
</feature>
<evidence type="ECO:0000313" key="12">
    <source>
        <dbReference type="Proteomes" id="UP000276223"/>
    </source>
</evidence>
<comment type="subcellular location">
    <subcellularLocation>
        <location evidence="1">Membrane</location>
        <topology evidence="1">Multi-pass membrane protein</topology>
    </subcellularLocation>
</comment>
<comment type="caution">
    <text evidence="11">The sequence shown here is derived from an EMBL/GenBank/DDBJ whole genome shotgun (WGS) entry which is preliminary data.</text>
</comment>
<evidence type="ECO:0000259" key="9">
    <source>
        <dbReference type="PROSITE" id="PS51201"/>
    </source>
</evidence>
<dbReference type="AlphaFoldDB" id="A0A3N1UPS2"/>
<dbReference type="InterPro" id="IPR006153">
    <property type="entry name" value="Cation/H_exchanger_TM"/>
</dbReference>
<dbReference type="GO" id="GO:0008324">
    <property type="term" value="F:monoatomic cation transmembrane transporter activity"/>
    <property type="evidence" value="ECO:0007669"/>
    <property type="project" value="InterPro"/>
</dbReference>
<dbReference type="RefSeq" id="WP_170161717.1">
    <property type="nucleotide sequence ID" value="NZ_RJVA01000012.1"/>
</dbReference>
<evidence type="ECO:0000259" key="10">
    <source>
        <dbReference type="PROSITE" id="PS51202"/>
    </source>
</evidence>
<sequence>MHVLHDLLVVFGLAVAVSLLCHRLKLPSVVGFILTGTLAGPHGLSLIPSSEQVEFLAELGVVLLLFSIGLEFSLSELMRIKRIVLLGGGLQVGLTIFGVWAVFRRIVANEQLALALGFLVALSSTAIVLKILQDRMELEGVHGQISLGILLFQDMAVVPMMLLIPLLAGRGDSMLQEGGILVLKSAGILLLVFAGQRWLLPRVLHRVVMTRSREIFLLTSMLICFGVAWATSMAGLSLSLGAFLAGLMLSESEYSHQSLASMLPFKDLFTSLFFISIGMVLDVSFIAKNIGLVTLLTLATMIFKGIVCAVVVLLMGYPIRVAVACGLVLAQIGEFSFVLCTVCMVNSVLVGAQAQLFLTISTVSMLAAPFLIARAPAWADKAEALPWPQRIRQGLLADSAKPTQKEKTTLTDHLIIVGYGPVGRNLARAARIGQIPYCIVEMNPSTIAAEKKKGENIIFGDASQPSILEHANVHSARVVVISLADSSTVRRITAAVKAQAPAVHLIARTRFVSDMDRLVRLGADEVVPEELETSIEIFSRVLSKYLIPKEDVEQVVEEIRAEGYKALSNTVVPPLSWCDIAAALPGVEIRAFRVSPESSVAGKTIGALGLRKNMGVTVLALGRHGVLVPNPGPEEVMKPGDQAVLMGTSEQLRQVHALLTHTS</sequence>
<feature type="domain" description="RCK N-terminal" evidence="9">
    <location>
        <begin position="411"/>
        <end position="528"/>
    </location>
</feature>
<evidence type="ECO:0000256" key="3">
    <source>
        <dbReference type="ARBA" id="ARBA00022448"/>
    </source>
</evidence>